<dbReference type="InterPro" id="IPR036866">
    <property type="entry name" value="RibonucZ/Hydroxyglut_hydro"/>
</dbReference>
<protein>
    <submittedName>
        <fullName evidence="6">MBL fold metallo-hydrolase</fullName>
    </submittedName>
</protein>
<dbReference type="Pfam" id="PF00753">
    <property type="entry name" value="Lactamase_B"/>
    <property type="match status" value="1"/>
</dbReference>
<comment type="similarity">
    <text evidence="1">Belongs to the metallo-beta-lactamase superfamily.</text>
</comment>
<dbReference type="PANTHER" id="PTHR42978">
    <property type="entry name" value="QUORUM-QUENCHING LACTONASE YTNP-RELATED-RELATED"/>
    <property type="match status" value="1"/>
</dbReference>
<keyword evidence="7" id="KW-1185">Reference proteome</keyword>
<dbReference type="GO" id="GO:0016787">
    <property type="term" value="F:hydrolase activity"/>
    <property type="evidence" value="ECO:0007669"/>
    <property type="project" value="UniProtKB-KW"/>
</dbReference>
<evidence type="ECO:0000313" key="6">
    <source>
        <dbReference type="EMBL" id="GES14181.1"/>
    </source>
</evidence>
<dbReference type="RefSeq" id="WP_155359378.1">
    <property type="nucleotide sequence ID" value="NZ_BAAAHL010000012.1"/>
</dbReference>
<evidence type="ECO:0000313" key="7">
    <source>
        <dbReference type="Proteomes" id="UP000331127"/>
    </source>
</evidence>
<evidence type="ECO:0000256" key="3">
    <source>
        <dbReference type="ARBA" id="ARBA00022801"/>
    </source>
</evidence>
<proteinExistence type="inferred from homology"/>
<feature type="domain" description="Metallo-beta-lactamase" evidence="5">
    <location>
        <begin position="49"/>
        <end position="235"/>
    </location>
</feature>
<evidence type="ECO:0000256" key="4">
    <source>
        <dbReference type="ARBA" id="ARBA00022833"/>
    </source>
</evidence>
<comment type="caution">
    <text evidence="6">The sequence shown here is derived from an EMBL/GenBank/DDBJ whole genome shotgun (WGS) entry which is preliminary data.</text>
</comment>
<reference evidence="6 7" key="1">
    <citation type="submission" date="2019-10" db="EMBL/GenBank/DDBJ databases">
        <title>Whole genome shotgun sequence of Acrocarpospora macrocephala NBRC 16266.</title>
        <authorList>
            <person name="Ichikawa N."/>
            <person name="Kimura A."/>
            <person name="Kitahashi Y."/>
            <person name="Komaki H."/>
            <person name="Oguchi A."/>
        </authorList>
    </citation>
    <scope>NUCLEOTIDE SEQUENCE [LARGE SCALE GENOMIC DNA]</scope>
    <source>
        <strain evidence="6 7">NBRC 16266</strain>
    </source>
</reference>
<name>A0A5M3X3G5_9ACTN</name>
<keyword evidence="3 6" id="KW-0378">Hydrolase</keyword>
<accession>A0A5M3X3G5</accession>
<gene>
    <name evidence="6" type="ORF">Amac_077780</name>
</gene>
<evidence type="ECO:0000256" key="1">
    <source>
        <dbReference type="ARBA" id="ARBA00007749"/>
    </source>
</evidence>
<sequence>MPYQPRVFAGVEVVALCDAVGPMGAAISRPLPELFPGGSFADGEEWILHFHCHLLRAAGGTVLVDTGIGGLDSPASGWAPVPGRLEAELAAVGVTPEDVDVVVLTHLHSDHASGAVVNGAPAFPNARYVIQQTELDWSGGGLMRDRVIRPLKDALQIVHRTAEPIPGIKVALAPGHTPGHQIVEVGDLIISGDALLHEAQLADPSIRYLYDDDQELAVKTRTALVNRATVLATGHFTNPFTPVRSGDTA</sequence>
<evidence type="ECO:0000256" key="2">
    <source>
        <dbReference type="ARBA" id="ARBA00022723"/>
    </source>
</evidence>
<dbReference type="InterPro" id="IPR001279">
    <property type="entry name" value="Metallo-B-lactamas"/>
</dbReference>
<dbReference type="PANTHER" id="PTHR42978:SF6">
    <property type="entry name" value="QUORUM-QUENCHING LACTONASE YTNP-RELATED"/>
    <property type="match status" value="1"/>
</dbReference>
<keyword evidence="2" id="KW-0479">Metal-binding</keyword>
<dbReference type="EMBL" id="BLAE01000055">
    <property type="protein sequence ID" value="GES14181.1"/>
    <property type="molecule type" value="Genomic_DNA"/>
</dbReference>
<dbReference type="OrthoDB" id="5177904at2"/>
<dbReference type="Proteomes" id="UP000331127">
    <property type="component" value="Unassembled WGS sequence"/>
</dbReference>
<dbReference type="AlphaFoldDB" id="A0A5M3X3G5"/>
<dbReference type="SUPFAM" id="SSF56281">
    <property type="entry name" value="Metallo-hydrolase/oxidoreductase"/>
    <property type="match status" value="1"/>
</dbReference>
<dbReference type="SMART" id="SM00849">
    <property type="entry name" value="Lactamase_B"/>
    <property type="match status" value="1"/>
</dbReference>
<keyword evidence="4" id="KW-0862">Zinc</keyword>
<dbReference type="InterPro" id="IPR051013">
    <property type="entry name" value="MBL_superfamily_lactonases"/>
</dbReference>
<organism evidence="6 7">
    <name type="scientific">Acrocarpospora macrocephala</name>
    <dbReference type="NCBI Taxonomy" id="150177"/>
    <lineage>
        <taxon>Bacteria</taxon>
        <taxon>Bacillati</taxon>
        <taxon>Actinomycetota</taxon>
        <taxon>Actinomycetes</taxon>
        <taxon>Streptosporangiales</taxon>
        <taxon>Streptosporangiaceae</taxon>
        <taxon>Acrocarpospora</taxon>
    </lineage>
</organism>
<evidence type="ECO:0000259" key="5">
    <source>
        <dbReference type="SMART" id="SM00849"/>
    </source>
</evidence>
<dbReference type="Gene3D" id="3.60.15.10">
    <property type="entry name" value="Ribonuclease Z/Hydroxyacylglutathione hydrolase-like"/>
    <property type="match status" value="1"/>
</dbReference>
<dbReference type="GO" id="GO:0046872">
    <property type="term" value="F:metal ion binding"/>
    <property type="evidence" value="ECO:0007669"/>
    <property type="project" value="UniProtKB-KW"/>
</dbReference>